<reference evidence="1" key="2">
    <citation type="submission" date="2019-06" db="EMBL/GenBank/DDBJ databases">
        <title>Genomics analysis of Aphanomyces spp. identifies a new class of oomycete effector associated with host adaptation.</title>
        <authorList>
            <person name="Gaulin E."/>
        </authorList>
    </citation>
    <scope>NUCLEOTIDE SEQUENCE</scope>
    <source>
        <strain evidence="1">CBS 578.67</strain>
    </source>
</reference>
<name>A0A485K704_9STRA</name>
<evidence type="ECO:0000313" key="2">
    <source>
        <dbReference type="EMBL" id="VFT79352.1"/>
    </source>
</evidence>
<organism evidence="2 3">
    <name type="scientific">Aphanomyces stellatus</name>
    <dbReference type="NCBI Taxonomy" id="120398"/>
    <lineage>
        <taxon>Eukaryota</taxon>
        <taxon>Sar</taxon>
        <taxon>Stramenopiles</taxon>
        <taxon>Oomycota</taxon>
        <taxon>Saprolegniomycetes</taxon>
        <taxon>Saprolegniales</taxon>
        <taxon>Verrucalvaceae</taxon>
        <taxon>Aphanomyces</taxon>
    </lineage>
</organism>
<reference evidence="2 3" key="1">
    <citation type="submission" date="2019-03" db="EMBL/GenBank/DDBJ databases">
        <authorList>
            <person name="Gaulin E."/>
            <person name="Dumas B."/>
        </authorList>
    </citation>
    <scope>NUCLEOTIDE SEQUENCE [LARGE SCALE GENOMIC DNA]</scope>
    <source>
        <strain evidence="2">CBS 568.67</strain>
    </source>
</reference>
<gene>
    <name evidence="2" type="primary">Aste57867_2149</name>
    <name evidence="1" type="ORF">As57867_002144</name>
    <name evidence="2" type="ORF">ASTE57867_2149</name>
</gene>
<sequence>MSLTLKTLTLSAADLTPEGLVSLAQALPQPLTMYRFNAMKIPSRLSAIIQPHIKTLFQAVARCNVTSFDVSAAIPSGRVWRHLGHMHITVHFAGDNGIGDAGAAKISKAIQGTKTLTSTFKLRCASPIVIEALNVAESVESSEDDIMHLRALADIRDIHLVI</sequence>
<dbReference type="Proteomes" id="UP000332933">
    <property type="component" value="Unassembled WGS sequence"/>
</dbReference>
<accession>A0A485K704</accession>
<evidence type="ECO:0000313" key="3">
    <source>
        <dbReference type="Proteomes" id="UP000332933"/>
    </source>
</evidence>
<dbReference type="Gene3D" id="3.80.10.10">
    <property type="entry name" value="Ribonuclease Inhibitor"/>
    <property type="match status" value="1"/>
</dbReference>
<evidence type="ECO:0000313" key="1">
    <source>
        <dbReference type="EMBL" id="KAF0717700.1"/>
    </source>
</evidence>
<dbReference type="InterPro" id="IPR032675">
    <property type="entry name" value="LRR_dom_sf"/>
</dbReference>
<protein>
    <submittedName>
        <fullName evidence="2">Aste57867_2149 protein</fullName>
    </submittedName>
</protein>
<dbReference type="EMBL" id="CAADRA010000222">
    <property type="protein sequence ID" value="VFT79352.1"/>
    <property type="molecule type" value="Genomic_DNA"/>
</dbReference>
<dbReference type="EMBL" id="VJMH01000222">
    <property type="protein sequence ID" value="KAF0717700.1"/>
    <property type="molecule type" value="Genomic_DNA"/>
</dbReference>
<dbReference type="AlphaFoldDB" id="A0A485K704"/>
<keyword evidence="3" id="KW-1185">Reference proteome</keyword>
<proteinExistence type="predicted"/>